<dbReference type="EMBL" id="GG662437">
    <property type="protein sequence ID" value="EAR84073.1"/>
    <property type="molecule type" value="Genomic_DNA"/>
</dbReference>
<accession>I7MFN6</accession>
<dbReference type="HOGENOM" id="CLU_784108_0_0_1"/>
<proteinExistence type="predicted"/>
<dbReference type="RefSeq" id="XP_001031736.1">
    <property type="nucleotide sequence ID" value="XM_001031736.1"/>
</dbReference>
<dbReference type="AlphaFoldDB" id="I7MFN6"/>
<dbReference type="Proteomes" id="UP000009168">
    <property type="component" value="Unassembled WGS sequence"/>
</dbReference>
<keyword evidence="2" id="KW-1185">Reference proteome</keyword>
<dbReference type="InParanoid" id="I7MFN6"/>
<evidence type="ECO:0000313" key="1">
    <source>
        <dbReference type="EMBL" id="EAR84073.1"/>
    </source>
</evidence>
<sequence length="418" mass="49891">MEVEISQNSYFTESLVNEVIKKTKQYNLRSNSSKKYELIEEAHRNESNEDSNLQLKKKIVKKNSKSAKVKPKKALWVRLEYPITNQLAFPLIGNVIVETKCMEMVEIKFQIKEIEKSNNYFSICPRYIEANTQFDNVINILVNSQCQKRYQLSELLKKYQNIVVQQLAVFDELGKEILNPKFQQLISERKQFKLKFINDYIKKNLKDEDFFVVCNIGTNFIEKTSHLDSLHMSKSYCSLIGVDEEQFSNLFLRFRSPFLFLSQKAREYIYVQYLQSYLKDDYNNPVIIKDFEINTSDELTFYCESSKQFIKVEYPDHLKHPKLDQLHMLMDNINIGKLNVSEHHLKQIIQNRAIRGDKQFEDFEYSLLSQIFMEKFYPSQFTQIQKIQQEQEQKELEILKYQQLQNKICSYRFLNQLV</sequence>
<name>I7MFN6_TETTS</name>
<evidence type="ECO:0000313" key="2">
    <source>
        <dbReference type="Proteomes" id="UP000009168"/>
    </source>
</evidence>
<dbReference type="KEGG" id="tet:TTHERM_00756070"/>
<organism evidence="1 2">
    <name type="scientific">Tetrahymena thermophila (strain SB210)</name>
    <dbReference type="NCBI Taxonomy" id="312017"/>
    <lineage>
        <taxon>Eukaryota</taxon>
        <taxon>Sar</taxon>
        <taxon>Alveolata</taxon>
        <taxon>Ciliophora</taxon>
        <taxon>Intramacronucleata</taxon>
        <taxon>Oligohymenophorea</taxon>
        <taxon>Hymenostomatida</taxon>
        <taxon>Tetrahymenina</taxon>
        <taxon>Tetrahymenidae</taxon>
        <taxon>Tetrahymena</taxon>
    </lineage>
</organism>
<gene>
    <name evidence="1" type="ORF">TTHERM_00756070</name>
</gene>
<dbReference type="GeneID" id="7838777"/>
<protein>
    <submittedName>
        <fullName evidence="1">Uncharacterized protein</fullName>
    </submittedName>
</protein>
<reference evidence="2" key="1">
    <citation type="journal article" date="2006" name="PLoS Biol.">
        <title>Macronuclear genome sequence of the ciliate Tetrahymena thermophila, a model eukaryote.</title>
        <authorList>
            <person name="Eisen J.A."/>
            <person name="Coyne R.S."/>
            <person name="Wu M."/>
            <person name="Wu D."/>
            <person name="Thiagarajan M."/>
            <person name="Wortman J.R."/>
            <person name="Badger J.H."/>
            <person name="Ren Q."/>
            <person name="Amedeo P."/>
            <person name="Jones K.M."/>
            <person name="Tallon L.J."/>
            <person name="Delcher A.L."/>
            <person name="Salzberg S.L."/>
            <person name="Silva J.C."/>
            <person name="Haas B.J."/>
            <person name="Majoros W.H."/>
            <person name="Farzad M."/>
            <person name="Carlton J.M."/>
            <person name="Smith R.K. Jr."/>
            <person name="Garg J."/>
            <person name="Pearlman R.E."/>
            <person name="Karrer K.M."/>
            <person name="Sun L."/>
            <person name="Manning G."/>
            <person name="Elde N.C."/>
            <person name="Turkewitz A.P."/>
            <person name="Asai D.J."/>
            <person name="Wilkes D.E."/>
            <person name="Wang Y."/>
            <person name="Cai H."/>
            <person name="Collins K."/>
            <person name="Stewart B.A."/>
            <person name="Lee S.R."/>
            <person name="Wilamowska K."/>
            <person name="Weinberg Z."/>
            <person name="Ruzzo W.L."/>
            <person name="Wloga D."/>
            <person name="Gaertig J."/>
            <person name="Frankel J."/>
            <person name="Tsao C.-C."/>
            <person name="Gorovsky M.A."/>
            <person name="Keeling P.J."/>
            <person name="Waller R.F."/>
            <person name="Patron N.J."/>
            <person name="Cherry J.M."/>
            <person name="Stover N.A."/>
            <person name="Krieger C.J."/>
            <person name="del Toro C."/>
            <person name="Ryder H.F."/>
            <person name="Williamson S.C."/>
            <person name="Barbeau R.A."/>
            <person name="Hamilton E.P."/>
            <person name="Orias E."/>
        </authorList>
    </citation>
    <scope>NUCLEOTIDE SEQUENCE [LARGE SCALE GENOMIC DNA]</scope>
    <source>
        <strain evidence="2">SB210</strain>
    </source>
</reference>